<name>Q87C49_XYLFT</name>
<evidence type="ECO:0000313" key="2">
    <source>
        <dbReference type="EMBL" id="AAO29096.1"/>
    </source>
</evidence>
<gene>
    <name evidence="2" type="ordered locus">PD_1247</name>
</gene>
<dbReference type="AlphaFoldDB" id="Q87C49"/>
<evidence type="ECO:0000256" key="1">
    <source>
        <dbReference type="SAM" id="Phobius"/>
    </source>
</evidence>
<protein>
    <submittedName>
        <fullName evidence="2">Uncharacterized protein</fullName>
    </submittedName>
</protein>
<dbReference type="Proteomes" id="UP000002516">
    <property type="component" value="Chromosome"/>
</dbReference>
<organism evidence="2 3">
    <name type="scientific">Xylella fastidiosa (strain Temecula1 / ATCC 700964)</name>
    <dbReference type="NCBI Taxonomy" id="183190"/>
    <lineage>
        <taxon>Bacteria</taxon>
        <taxon>Pseudomonadati</taxon>
        <taxon>Pseudomonadota</taxon>
        <taxon>Gammaproteobacteria</taxon>
        <taxon>Lysobacterales</taxon>
        <taxon>Lysobacteraceae</taxon>
        <taxon>Xylella</taxon>
    </lineage>
</organism>
<dbReference type="HOGENOM" id="CLU_2793146_0_0_6"/>
<accession>Q87C49</accession>
<sequence>MAEIGMRCPAPCPVKALLARLQGCHQGGAGCRCEVCSVAKVCSAWVVSVALVWMGLLIKLFGQYQSQR</sequence>
<dbReference type="KEGG" id="xft:PD_1247"/>
<reference evidence="2 3" key="1">
    <citation type="journal article" date="2003" name="J. Bacteriol.">
        <title>Comparative analyses of the complete genome sequences of Pierce's disease and citrus variegated chlorosis strains of Xylella fastidiosa.</title>
        <authorList>
            <person name="Van Sluys M.A."/>
            <person name="de Oliveira M.C."/>
            <person name="Monteiro-Vitorello C.B."/>
            <person name="Miyaki C.Y."/>
            <person name="Furlan L.R."/>
            <person name="Camargo L.E."/>
            <person name="da Silva A.C."/>
            <person name="Moon D.H."/>
            <person name="Takita M.A."/>
            <person name="Lemos E.G."/>
            <person name="Machado M.A."/>
            <person name="Ferro M.I."/>
            <person name="da Silva F.R."/>
            <person name="Goldman M.H."/>
            <person name="Goldman G.H."/>
            <person name="Lemos M.V."/>
            <person name="El-Dorry H."/>
            <person name="Tsai S.M."/>
            <person name="Carrer H."/>
            <person name="Carraro D.M."/>
            <person name="de Oliveira R.C."/>
            <person name="Nunes L.R."/>
            <person name="Siqueira W.J."/>
            <person name="Coutinho L.L."/>
            <person name="Kimura E.T."/>
            <person name="Ferro E.S."/>
            <person name="Harakava R."/>
            <person name="Kuramae E.E."/>
            <person name="Marino C.L."/>
            <person name="Giglioti E."/>
            <person name="Abreu I.L."/>
            <person name="Alves L.M."/>
            <person name="do Amaral A.M."/>
            <person name="Baia G.S."/>
            <person name="Blanco S.R."/>
            <person name="Brito M.S."/>
            <person name="Cannavan F.S."/>
            <person name="Celestino A.V."/>
            <person name="da Cunha A.F."/>
            <person name="Fenille R.C."/>
            <person name="Ferro J.A."/>
            <person name="Formighieri E.F."/>
            <person name="Kishi L.T."/>
            <person name="Leoni S.G."/>
            <person name="Oliveira A.R."/>
            <person name="Rosa V.E.Jr."/>
            <person name="Sassaki F.T."/>
            <person name="Sena J.A."/>
            <person name="de Souza A.A."/>
            <person name="Truffi D."/>
            <person name="Tsukumo F."/>
            <person name="Yanai G.M."/>
            <person name="Zaros L.G."/>
            <person name="Civerolo E.L."/>
            <person name="Simpson A.J."/>
            <person name="Almeida N.F.Jr."/>
            <person name="Setubal J.C."/>
            <person name="Kitajima J.P."/>
        </authorList>
    </citation>
    <scope>NUCLEOTIDE SEQUENCE [LARGE SCALE GENOMIC DNA]</scope>
    <source>
        <strain evidence="3">Temecula1 / ATCC 700964</strain>
    </source>
</reference>
<feature type="transmembrane region" description="Helical" evidence="1">
    <location>
        <begin position="44"/>
        <end position="62"/>
    </location>
</feature>
<dbReference type="EMBL" id="AE009442">
    <property type="protein sequence ID" value="AAO29096.1"/>
    <property type="molecule type" value="Genomic_DNA"/>
</dbReference>
<keyword evidence="3" id="KW-1185">Reference proteome</keyword>
<keyword evidence="1" id="KW-0812">Transmembrane</keyword>
<evidence type="ECO:0000313" key="3">
    <source>
        <dbReference type="Proteomes" id="UP000002516"/>
    </source>
</evidence>
<proteinExistence type="predicted"/>
<dbReference type="PROSITE" id="PS51257">
    <property type="entry name" value="PROKAR_LIPOPROTEIN"/>
    <property type="match status" value="1"/>
</dbReference>
<keyword evidence="1" id="KW-0472">Membrane</keyword>
<keyword evidence="1" id="KW-1133">Transmembrane helix</keyword>